<accession>A0A1M6LKH6</accession>
<evidence type="ECO:0000313" key="1">
    <source>
        <dbReference type="EMBL" id="SHJ71689.1"/>
    </source>
</evidence>
<protein>
    <submittedName>
        <fullName evidence="1">Uncharacterized protein</fullName>
    </submittedName>
</protein>
<dbReference type="Proteomes" id="UP000189935">
    <property type="component" value="Chromosome I"/>
</dbReference>
<evidence type="ECO:0000313" key="2">
    <source>
        <dbReference type="Proteomes" id="UP000189935"/>
    </source>
</evidence>
<sequence>MNEIVNAIPFGSDNALSSREIWKRVDAFSPDVVANRLAQLADLKAIKSRKEPASSQQGFKWIYWREAAV</sequence>
<organism evidence="1 2">
    <name type="scientific">Bradyrhizobium lablabi</name>
    <dbReference type="NCBI Taxonomy" id="722472"/>
    <lineage>
        <taxon>Bacteria</taxon>
        <taxon>Pseudomonadati</taxon>
        <taxon>Pseudomonadota</taxon>
        <taxon>Alphaproteobacteria</taxon>
        <taxon>Hyphomicrobiales</taxon>
        <taxon>Nitrobacteraceae</taxon>
        <taxon>Bradyrhizobium</taxon>
    </lineage>
</organism>
<reference evidence="1 2" key="1">
    <citation type="submission" date="2016-11" db="EMBL/GenBank/DDBJ databases">
        <authorList>
            <person name="Jaros S."/>
            <person name="Januszkiewicz K."/>
            <person name="Wedrychowicz H."/>
        </authorList>
    </citation>
    <scope>NUCLEOTIDE SEQUENCE [LARGE SCALE GENOMIC DNA]</scope>
    <source>
        <strain evidence="1 2">GAS499</strain>
    </source>
</reference>
<name>A0A1M6LKH6_9BRAD</name>
<gene>
    <name evidence="1" type="ORF">SAMN05444159_1303</name>
</gene>
<dbReference type="EMBL" id="LT670844">
    <property type="protein sequence ID" value="SHJ71689.1"/>
    <property type="molecule type" value="Genomic_DNA"/>
</dbReference>
<dbReference type="AlphaFoldDB" id="A0A1M6LKH6"/>
<dbReference type="RefSeq" id="WP_079537439.1">
    <property type="nucleotide sequence ID" value="NZ_LT670844.1"/>
</dbReference>
<proteinExistence type="predicted"/>